<dbReference type="Proteomes" id="UP000643165">
    <property type="component" value="Unassembled WGS sequence"/>
</dbReference>
<evidence type="ECO:0000256" key="1">
    <source>
        <dbReference type="SAM" id="MobiDB-lite"/>
    </source>
</evidence>
<keyword evidence="3" id="KW-1185">Reference proteome</keyword>
<accession>A0ABQ4J039</accession>
<evidence type="ECO:0000313" key="3">
    <source>
        <dbReference type="Proteomes" id="UP000643165"/>
    </source>
</evidence>
<reference evidence="2 3" key="1">
    <citation type="submission" date="2021-01" db="EMBL/GenBank/DDBJ databases">
        <title>Whole genome shotgun sequence of Verrucosispora lutea NBRC 106530.</title>
        <authorList>
            <person name="Komaki H."/>
            <person name="Tamura T."/>
        </authorList>
    </citation>
    <scope>NUCLEOTIDE SEQUENCE [LARGE SCALE GENOMIC DNA]</scope>
    <source>
        <strain evidence="2 3">NBRC 106530</strain>
    </source>
</reference>
<gene>
    <name evidence="2" type="ORF">Vlu01_41510</name>
</gene>
<protein>
    <submittedName>
        <fullName evidence="2">Uncharacterized protein</fullName>
    </submittedName>
</protein>
<feature type="region of interest" description="Disordered" evidence="1">
    <location>
        <begin position="73"/>
        <end position="129"/>
    </location>
</feature>
<name>A0ABQ4J039_9ACTN</name>
<dbReference type="RefSeq" id="WP_204002084.1">
    <property type="nucleotide sequence ID" value="NZ_BOPB01000025.1"/>
</dbReference>
<evidence type="ECO:0000313" key="2">
    <source>
        <dbReference type="EMBL" id="GIJ23527.1"/>
    </source>
</evidence>
<comment type="caution">
    <text evidence="2">The sequence shown here is derived from an EMBL/GenBank/DDBJ whole genome shotgun (WGS) entry which is preliminary data.</text>
</comment>
<feature type="compositionally biased region" description="Low complexity" evidence="1">
    <location>
        <begin position="92"/>
        <end position="106"/>
    </location>
</feature>
<proteinExistence type="predicted"/>
<sequence length="129" mass="12879">MPSPAFARPLWPATLRALRELTRLALASLVLAVGLGAAVAADPPARSAAVPPSNAAVAVGPLSTAAVAVRPAIEPRPTIDAGQGRQEPTASAPVGPRRGDAAPARATQVGHFIAPVRAGEPTRRGPPAG</sequence>
<organism evidence="2 3">
    <name type="scientific">Micromonospora lutea</name>
    <dbReference type="NCBI Taxonomy" id="419825"/>
    <lineage>
        <taxon>Bacteria</taxon>
        <taxon>Bacillati</taxon>
        <taxon>Actinomycetota</taxon>
        <taxon>Actinomycetes</taxon>
        <taxon>Micromonosporales</taxon>
        <taxon>Micromonosporaceae</taxon>
        <taxon>Micromonospora</taxon>
    </lineage>
</organism>
<dbReference type="EMBL" id="BOPB01000025">
    <property type="protein sequence ID" value="GIJ23527.1"/>
    <property type="molecule type" value="Genomic_DNA"/>
</dbReference>